<evidence type="ECO:0000256" key="2">
    <source>
        <dbReference type="SAM" id="MobiDB-lite"/>
    </source>
</evidence>
<evidence type="ECO:0000256" key="1">
    <source>
        <dbReference type="ARBA" id="ARBA00023117"/>
    </source>
</evidence>
<dbReference type="PANTHER" id="PTHR16266:SF17">
    <property type="entry name" value="BRWD3"/>
    <property type="match status" value="1"/>
</dbReference>
<dbReference type="InterPro" id="IPR036427">
    <property type="entry name" value="Bromodomain-like_sf"/>
</dbReference>
<sequence>MHMSWSRKTGLMKNRVSSQSVLEEMLDPDLGMAAGFKKLVDLGDKYQEKVAYPVYLELIKQRLANGVYRRKEALMFDIEHLASTVEGCGGFTNDGVRARIVQNVLLETIRDQSIVELSPELMKKHEVAHDVKQVKVEQQGTKMSWSKTKSPPANPSVCSSSSSRPKVPGQGPPRKMAQPGLRTFGCFH</sequence>
<proteinExistence type="predicted"/>
<keyword evidence="1" id="KW-0103">Bromodomain</keyword>
<feature type="compositionally biased region" description="Low complexity" evidence="2">
    <location>
        <begin position="155"/>
        <end position="168"/>
    </location>
</feature>
<keyword evidence="5" id="KW-1185">Reference proteome</keyword>
<comment type="caution">
    <text evidence="4">The sequence shown here is derived from an EMBL/GenBank/DDBJ whole genome shotgun (WGS) entry which is preliminary data.</text>
</comment>
<evidence type="ECO:0000313" key="4">
    <source>
        <dbReference type="EMBL" id="GAU99477.1"/>
    </source>
</evidence>
<dbReference type="OrthoDB" id="538223at2759"/>
<feature type="compositionally biased region" description="Polar residues" evidence="2">
    <location>
        <begin position="138"/>
        <end position="149"/>
    </location>
</feature>
<dbReference type="GO" id="GO:0005634">
    <property type="term" value="C:nucleus"/>
    <property type="evidence" value="ECO:0007669"/>
    <property type="project" value="TreeGrafter"/>
</dbReference>
<dbReference type="Pfam" id="PF00439">
    <property type="entry name" value="Bromodomain"/>
    <property type="match status" value="1"/>
</dbReference>
<organism evidence="4 5">
    <name type="scientific">Ramazzottius varieornatus</name>
    <name type="common">Water bear</name>
    <name type="synonym">Tardigrade</name>
    <dbReference type="NCBI Taxonomy" id="947166"/>
    <lineage>
        <taxon>Eukaryota</taxon>
        <taxon>Metazoa</taxon>
        <taxon>Ecdysozoa</taxon>
        <taxon>Tardigrada</taxon>
        <taxon>Eutardigrada</taxon>
        <taxon>Parachela</taxon>
        <taxon>Hypsibioidea</taxon>
        <taxon>Ramazzottiidae</taxon>
        <taxon>Ramazzottius</taxon>
    </lineage>
</organism>
<name>A0A1D1VI86_RAMVA</name>
<accession>A0A1D1VI86</accession>
<dbReference type="EMBL" id="BDGG01000005">
    <property type="protein sequence ID" value="GAU99477.1"/>
    <property type="molecule type" value="Genomic_DNA"/>
</dbReference>
<evidence type="ECO:0000259" key="3">
    <source>
        <dbReference type="Pfam" id="PF00439"/>
    </source>
</evidence>
<evidence type="ECO:0000313" key="5">
    <source>
        <dbReference type="Proteomes" id="UP000186922"/>
    </source>
</evidence>
<protein>
    <recommendedName>
        <fullName evidence="3">Bromo domain-containing protein</fullName>
    </recommendedName>
</protein>
<feature type="domain" description="Bromo" evidence="3">
    <location>
        <begin position="44"/>
        <end position="82"/>
    </location>
</feature>
<dbReference type="PANTHER" id="PTHR16266">
    <property type="entry name" value="WD REPEAT DOMAIN 9"/>
    <property type="match status" value="1"/>
</dbReference>
<feature type="region of interest" description="Disordered" evidence="2">
    <location>
        <begin position="138"/>
        <end position="188"/>
    </location>
</feature>
<dbReference type="Proteomes" id="UP000186922">
    <property type="component" value="Unassembled WGS sequence"/>
</dbReference>
<dbReference type="InterPro" id="IPR001487">
    <property type="entry name" value="Bromodomain"/>
</dbReference>
<dbReference type="AlphaFoldDB" id="A0A1D1VI86"/>
<gene>
    <name evidence="4" type="primary">RvY_10476-1</name>
    <name evidence="4" type="synonym">RvY_10476.1</name>
    <name evidence="4" type="ORF">RvY_10476</name>
</gene>
<reference evidence="4 5" key="1">
    <citation type="journal article" date="2016" name="Nat. Commun.">
        <title>Extremotolerant tardigrade genome and improved radiotolerance of human cultured cells by tardigrade-unique protein.</title>
        <authorList>
            <person name="Hashimoto T."/>
            <person name="Horikawa D.D."/>
            <person name="Saito Y."/>
            <person name="Kuwahara H."/>
            <person name="Kozuka-Hata H."/>
            <person name="Shin-I T."/>
            <person name="Minakuchi Y."/>
            <person name="Ohishi K."/>
            <person name="Motoyama A."/>
            <person name="Aizu T."/>
            <person name="Enomoto A."/>
            <person name="Kondo K."/>
            <person name="Tanaka S."/>
            <person name="Hara Y."/>
            <person name="Koshikawa S."/>
            <person name="Sagara H."/>
            <person name="Miura T."/>
            <person name="Yokobori S."/>
            <person name="Miyagawa K."/>
            <person name="Suzuki Y."/>
            <person name="Kubo T."/>
            <person name="Oyama M."/>
            <person name="Kohara Y."/>
            <person name="Fujiyama A."/>
            <person name="Arakawa K."/>
            <person name="Katayama T."/>
            <person name="Toyoda A."/>
            <person name="Kunieda T."/>
        </authorList>
    </citation>
    <scope>NUCLEOTIDE SEQUENCE [LARGE SCALE GENOMIC DNA]</scope>
    <source>
        <strain evidence="4 5">YOKOZUNA-1</strain>
    </source>
</reference>
<dbReference type="GO" id="GO:0008360">
    <property type="term" value="P:regulation of cell shape"/>
    <property type="evidence" value="ECO:0007669"/>
    <property type="project" value="TreeGrafter"/>
</dbReference>
<dbReference type="GO" id="GO:0006357">
    <property type="term" value="P:regulation of transcription by RNA polymerase II"/>
    <property type="evidence" value="ECO:0007669"/>
    <property type="project" value="TreeGrafter"/>
</dbReference>
<dbReference type="GO" id="GO:0007010">
    <property type="term" value="P:cytoskeleton organization"/>
    <property type="evidence" value="ECO:0007669"/>
    <property type="project" value="TreeGrafter"/>
</dbReference>
<dbReference type="SUPFAM" id="SSF47370">
    <property type="entry name" value="Bromodomain"/>
    <property type="match status" value="1"/>
</dbReference>
<dbReference type="InterPro" id="IPR052060">
    <property type="entry name" value="Bromo_WD_repeat"/>
</dbReference>